<dbReference type="InterPro" id="IPR029058">
    <property type="entry name" value="AB_hydrolase_fold"/>
</dbReference>
<dbReference type="AlphaFoldDB" id="A0A5E4SJA6"/>
<dbReference type="SUPFAM" id="SSF53474">
    <property type="entry name" value="alpha/beta-Hydrolases"/>
    <property type="match status" value="1"/>
</dbReference>
<dbReference type="OrthoDB" id="9804993at2"/>
<evidence type="ECO:0000313" key="2">
    <source>
        <dbReference type="Proteomes" id="UP000400981"/>
    </source>
</evidence>
<dbReference type="RefSeq" id="WP_150588111.1">
    <property type="nucleotide sequence ID" value="NZ_CABPSH010000002.1"/>
</dbReference>
<protein>
    <submittedName>
        <fullName evidence="1">Alpha/beta hydrolase</fullName>
    </submittedName>
</protein>
<dbReference type="Pfam" id="PF06821">
    <property type="entry name" value="Ser_hydrolase"/>
    <property type="match status" value="1"/>
</dbReference>
<dbReference type="Proteomes" id="UP000400981">
    <property type="component" value="Unassembled WGS sequence"/>
</dbReference>
<reference evidence="1 2" key="1">
    <citation type="submission" date="2019-08" db="EMBL/GenBank/DDBJ databases">
        <authorList>
            <person name="Peeters C."/>
        </authorList>
    </citation>
    <scope>NUCLEOTIDE SEQUENCE [LARGE SCALE GENOMIC DNA]</scope>
    <source>
        <strain evidence="1 2">LMG 31012</strain>
    </source>
</reference>
<dbReference type="EMBL" id="CABPSH010000002">
    <property type="protein sequence ID" value="VVD75800.1"/>
    <property type="molecule type" value="Genomic_DNA"/>
</dbReference>
<dbReference type="Gene3D" id="3.40.50.1820">
    <property type="entry name" value="alpha/beta hydrolase"/>
    <property type="match status" value="1"/>
</dbReference>
<accession>A0A5E4SJA6</accession>
<keyword evidence="1" id="KW-0378">Hydrolase</keyword>
<dbReference type="InterPro" id="IPR010662">
    <property type="entry name" value="RBBP9/YdeN"/>
</dbReference>
<evidence type="ECO:0000313" key="1">
    <source>
        <dbReference type="EMBL" id="VVD75800.1"/>
    </source>
</evidence>
<gene>
    <name evidence="1" type="ORF">PEP31012_00831</name>
</gene>
<organism evidence="1 2">
    <name type="scientific">Pandoraea eparura</name>
    <dbReference type="NCBI Taxonomy" id="2508291"/>
    <lineage>
        <taxon>Bacteria</taxon>
        <taxon>Pseudomonadati</taxon>
        <taxon>Pseudomonadota</taxon>
        <taxon>Betaproteobacteria</taxon>
        <taxon>Burkholderiales</taxon>
        <taxon>Burkholderiaceae</taxon>
        <taxon>Pandoraea</taxon>
    </lineage>
</organism>
<dbReference type="GO" id="GO:0016787">
    <property type="term" value="F:hydrolase activity"/>
    <property type="evidence" value="ECO:0007669"/>
    <property type="project" value="UniProtKB-KW"/>
</dbReference>
<proteinExistence type="predicted"/>
<sequence>MNTRVLSPTVLIVPGLRDYVAEHWQTHLECALPNARAVPPLEHDKLSLAARVAVLEATLASIEGPVILVAHSAGVMIVAHWAMRHDRPILGALLATPPDLETPMPDGYPRLDDLRAQGWLPMPRRKLPFPSIVAASTNDPLARVERVAELAQEWGSRLVDLGAVGHLNPAGGYGVWPRATELIAELS</sequence>
<name>A0A5E4SJA6_9BURK</name>
<keyword evidence="2" id="KW-1185">Reference proteome</keyword>